<dbReference type="PANTHER" id="PTHR12461:SF99">
    <property type="entry name" value="BIFUNCTIONAL PEPTIDASE AND (3S)-LYSYL HYDROXYLASE JMJD7"/>
    <property type="match status" value="1"/>
</dbReference>
<protein>
    <recommendedName>
        <fullName evidence="1">JmjC domain-containing protein</fullName>
    </recommendedName>
</protein>
<evidence type="ECO:0000313" key="2">
    <source>
        <dbReference type="EMBL" id="OCB90872.1"/>
    </source>
</evidence>
<dbReference type="Gene3D" id="2.60.120.10">
    <property type="entry name" value="Jelly Rolls"/>
    <property type="match status" value="1"/>
</dbReference>
<dbReference type="Proteomes" id="UP000757232">
    <property type="component" value="Unassembled WGS sequence"/>
</dbReference>
<dbReference type="PROSITE" id="PS51184">
    <property type="entry name" value="JMJC"/>
    <property type="match status" value="1"/>
</dbReference>
<dbReference type="InterPro" id="IPR041667">
    <property type="entry name" value="Cupin_8"/>
</dbReference>
<name>A0A9Q5N8R9_SANBA</name>
<evidence type="ECO:0000259" key="1">
    <source>
        <dbReference type="PROSITE" id="PS51184"/>
    </source>
</evidence>
<feature type="domain" description="JmjC" evidence="1">
    <location>
        <begin position="140"/>
        <end position="326"/>
    </location>
</feature>
<organism evidence="2 3">
    <name type="scientific">Sanghuangporus baumii</name>
    <name type="common">Phellinus baumii</name>
    <dbReference type="NCBI Taxonomy" id="108892"/>
    <lineage>
        <taxon>Eukaryota</taxon>
        <taxon>Fungi</taxon>
        <taxon>Dikarya</taxon>
        <taxon>Basidiomycota</taxon>
        <taxon>Agaricomycotina</taxon>
        <taxon>Agaricomycetes</taxon>
        <taxon>Hymenochaetales</taxon>
        <taxon>Hymenochaetaceae</taxon>
        <taxon>Sanghuangporus</taxon>
    </lineage>
</organism>
<evidence type="ECO:0000313" key="3">
    <source>
        <dbReference type="Proteomes" id="UP000757232"/>
    </source>
</evidence>
<accession>A0A9Q5N8R9</accession>
<dbReference type="PANTHER" id="PTHR12461">
    <property type="entry name" value="HYPOXIA-INDUCIBLE FACTOR 1 ALPHA INHIBITOR-RELATED"/>
    <property type="match status" value="1"/>
</dbReference>
<sequence>MAANLRQDILGMLAVEYQELNGSYIETLYNPSAIDFLRAVRIGRPVIIKGTLFFNTGFRTSAHDNWTDEYLIGKMEEIPISVAVTPDGNADAIVLNSDGLRYFVEPHVERIGMRELLRILSRKTPDQDHNESAPTEVYYLQSQNGNLYALQDAESHCEFDPLRTDVPKDVSWATEALGISPDAVNIWIGDERSVTSIHSDPYENIYTVVRGEKRFTLFPPTEGWLLRERMYPHAKYTRQSSDSPLVLTPSPPSIPPVRWSSVIDPTDPQNLPPEARPLHITVQAGDTLYLPVGWWHHVQQKAVTIALNWWYDMEARGMEWVWLNFLRGESEEVPDGNIDD</sequence>
<dbReference type="SUPFAM" id="SSF51197">
    <property type="entry name" value="Clavaminate synthase-like"/>
    <property type="match status" value="1"/>
</dbReference>
<keyword evidence="3" id="KW-1185">Reference proteome</keyword>
<dbReference type="OrthoDB" id="424465at2759"/>
<dbReference type="AlphaFoldDB" id="A0A9Q5N8R9"/>
<dbReference type="EMBL" id="LNZH02000115">
    <property type="protein sequence ID" value="OCB90872.1"/>
    <property type="molecule type" value="Genomic_DNA"/>
</dbReference>
<reference evidence="2" key="1">
    <citation type="submission" date="2016-06" db="EMBL/GenBank/DDBJ databases">
        <title>Draft Genome sequence of the fungus Inonotus baumii.</title>
        <authorList>
            <person name="Zhu H."/>
            <person name="Lin W."/>
        </authorList>
    </citation>
    <scope>NUCLEOTIDE SEQUENCE</scope>
    <source>
        <strain evidence="2">821</strain>
    </source>
</reference>
<comment type="caution">
    <text evidence="2">The sequence shown here is derived from an EMBL/GenBank/DDBJ whole genome shotgun (WGS) entry which is preliminary data.</text>
</comment>
<proteinExistence type="predicted"/>
<dbReference type="Pfam" id="PF13621">
    <property type="entry name" value="Cupin_8"/>
    <property type="match status" value="1"/>
</dbReference>
<dbReference type="InterPro" id="IPR003347">
    <property type="entry name" value="JmjC_dom"/>
</dbReference>
<dbReference type="InterPro" id="IPR014710">
    <property type="entry name" value="RmlC-like_jellyroll"/>
</dbReference>
<dbReference type="SMART" id="SM00558">
    <property type="entry name" value="JmjC"/>
    <property type="match status" value="1"/>
</dbReference>
<gene>
    <name evidence="2" type="ORF">A7U60_g1896</name>
</gene>